<accession>A0AAC9RKS9</accession>
<dbReference type="CDD" id="cd17512">
    <property type="entry name" value="RMtype1_S_BceB55ORF5615P-TRD2-CR2_like"/>
    <property type="match status" value="1"/>
</dbReference>
<dbReference type="EMBL" id="CP017603">
    <property type="protein sequence ID" value="AOY74698.1"/>
    <property type="molecule type" value="Genomic_DNA"/>
</dbReference>
<dbReference type="GO" id="GO:0003677">
    <property type="term" value="F:DNA binding"/>
    <property type="evidence" value="ECO:0007669"/>
    <property type="project" value="UniProtKB-KW"/>
</dbReference>
<dbReference type="Proteomes" id="UP000177894">
    <property type="component" value="Chromosome"/>
</dbReference>
<evidence type="ECO:0000313" key="7">
    <source>
        <dbReference type="EMBL" id="ARE89076.1"/>
    </source>
</evidence>
<dbReference type="KEGG" id="cfm:BJL90_01250"/>
<reference evidence="7 9" key="2">
    <citation type="submission" date="2017-03" db="EMBL/GenBank/DDBJ databases">
        <title>Complete sequence of Clostridium formicaceticum DSM 92.</title>
        <authorList>
            <person name="Poehlein A."/>
            <person name="Karl M."/>
            <person name="Bengelsdorf F.R."/>
            <person name="Duerre P."/>
            <person name="Daniel R."/>
        </authorList>
    </citation>
    <scope>NUCLEOTIDE SEQUENCE [LARGE SCALE GENOMIC DNA]</scope>
    <source>
        <strain evidence="7 9">DSM 92</strain>
    </source>
</reference>
<evidence type="ECO:0000313" key="6">
    <source>
        <dbReference type="EMBL" id="AOY74698.1"/>
    </source>
</evidence>
<evidence type="ECO:0000256" key="4">
    <source>
        <dbReference type="SAM" id="Coils"/>
    </source>
</evidence>
<dbReference type="GO" id="GO:0009307">
    <property type="term" value="P:DNA restriction-modification system"/>
    <property type="evidence" value="ECO:0007669"/>
    <property type="project" value="UniProtKB-KW"/>
</dbReference>
<evidence type="ECO:0000256" key="2">
    <source>
        <dbReference type="ARBA" id="ARBA00022747"/>
    </source>
</evidence>
<feature type="coiled-coil region" evidence="4">
    <location>
        <begin position="392"/>
        <end position="419"/>
    </location>
</feature>
<dbReference type="SUPFAM" id="SSF116734">
    <property type="entry name" value="DNA methylase specificity domain"/>
    <property type="match status" value="2"/>
</dbReference>
<name>A0AAC9RKS9_9CLOT</name>
<dbReference type="InterPro" id="IPR052021">
    <property type="entry name" value="Type-I_RS_S_subunit"/>
</dbReference>
<sequence length="428" mass="49225">MVEETKIPEGYKKTEVGVIPEDWEIRKLGDDYISYIDSDNLSSSTDLKYEFNYISLEYIDNGKMLGYSECTFETAPSRARRRITEEDIMVSTVRPNLKSHYLFKEKKGNWICSTGFSVIRANKKNIIPAFIYFNLFFTYINRQIERLIAGSNYPAISGSDVKNMTIPIPPITEQKAIATALTDVDNLITSLEKLIDKKEKIKQGTMQQLLTGKKRLPGFSGEWELIKIKDIINYTKGFAFKSSEYRKSGIRIIRVSDTTYDSIKSEDAIYIDSNSLNKYKKWVLSQNDLILSTVGSKPPMYDSMVGKVIKVDYENEGSLLNQNAIKLCDKNGNINTQLILYYNLKTKTYLNHIEKIFRGNANQASITLKELFEFEIHLPTNKEEQQAIAQILRDMDSEIKALKQKLQKYKTIKQGMMQELLTGRVRLV</sequence>
<feature type="domain" description="Type I restriction modification DNA specificity" evidence="5">
    <location>
        <begin position="222"/>
        <end position="407"/>
    </location>
</feature>
<dbReference type="Pfam" id="PF01420">
    <property type="entry name" value="Methylase_S"/>
    <property type="match status" value="2"/>
</dbReference>
<evidence type="ECO:0000256" key="3">
    <source>
        <dbReference type="ARBA" id="ARBA00023125"/>
    </source>
</evidence>
<organism evidence="7 9">
    <name type="scientific">Clostridium formicaceticum</name>
    <dbReference type="NCBI Taxonomy" id="1497"/>
    <lineage>
        <taxon>Bacteria</taxon>
        <taxon>Bacillati</taxon>
        <taxon>Bacillota</taxon>
        <taxon>Clostridia</taxon>
        <taxon>Eubacteriales</taxon>
        <taxon>Clostridiaceae</taxon>
        <taxon>Clostridium</taxon>
    </lineage>
</organism>
<feature type="domain" description="Type I restriction modification DNA specificity" evidence="5">
    <location>
        <begin position="20"/>
        <end position="202"/>
    </location>
</feature>
<dbReference type="InterPro" id="IPR044946">
    <property type="entry name" value="Restrct_endonuc_typeI_TRD_sf"/>
</dbReference>
<reference evidence="6 8" key="1">
    <citation type="submission" date="2016-10" db="EMBL/GenBank/DDBJ databases">
        <title>Complete Genome Sequence of Acetogen Clostridium formicoaceticum ATCC 27076.</title>
        <authorList>
            <person name="Bao T."/>
            <person name="Cheng C."/>
            <person name="Zhao J."/>
            <person name="Yang S.-T."/>
            <person name="Wang J."/>
            <person name="Wang M."/>
        </authorList>
    </citation>
    <scope>NUCLEOTIDE SEQUENCE [LARGE SCALE GENOMIC DNA]</scope>
    <source>
        <strain evidence="6 8">ATCC 27076</strain>
    </source>
</reference>
<dbReference type="Gene3D" id="1.10.287.1120">
    <property type="entry name" value="Bipartite methylase S protein"/>
    <property type="match status" value="1"/>
</dbReference>
<dbReference type="PANTHER" id="PTHR30408:SF12">
    <property type="entry name" value="TYPE I RESTRICTION ENZYME MJAVIII SPECIFICITY SUBUNIT"/>
    <property type="match status" value="1"/>
</dbReference>
<evidence type="ECO:0000256" key="1">
    <source>
        <dbReference type="ARBA" id="ARBA00010923"/>
    </source>
</evidence>
<dbReference type="Gene3D" id="3.90.220.20">
    <property type="entry name" value="DNA methylase specificity domains"/>
    <property type="match status" value="2"/>
</dbReference>
<keyword evidence="8" id="KW-1185">Reference proteome</keyword>
<protein>
    <submittedName>
        <fullName evidence="7">Type-1 restriction enzyme EcoKI specificity protein</fullName>
    </submittedName>
</protein>
<dbReference type="REBASE" id="196519">
    <property type="entry name" value="S.Cfo92ORF34830P"/>
</dbReference>
<dbReference type="EMBL" id="CP020559">
    <property type="protein sequence ID" value="ARE89076.1"/>
    <property type="molecule type" value="Genomic_DNA"/>
</dbReference>
<evidence type="ECO:0000313" key="9">
    <source>
        <dbReference type="Proteomes" id="UP000192478"/>
    </source>
</evidence>
<dbReference type="PANTHER" id="PTHR30408">
    <property type="entry name" value="TYPE-1 RESTRICTION ENZYME ECOKI SPECIFICITY PROTEIN"/>
    <property type="match status" value="1"/>
</dbReference>
<gene>
    <name evidence="7" type="primary">hsdS</name>
    <name evidence="6" type="ORF">BJL90_01250</name>
    <name evidence="7" type="ORF">CLFO_34820</name>
</gene>
<keyword evidence="2" id="KW-0680">Restriction system</keyword>
<comment type="similarity">
    <text evidence="1">Belongs to the type-I restriction system S methylase family.</text>
</comment>
<dbReference type="RefSeq" id="WP_070963587.1">
    <property type="nucleotide sequence ID" value="NZ_CP017603.1"/>
</dbReference>
<keyword evidence="3" id="KW-0238">DNA-binding</keyword>
<dbReference type="AlphaFoldDB" id="A0AAC9RKS9"/>
<dbReference type="InterPro" id="IPR000055">
    <property type="entry name" value="Restrct_endonuc_typeI_TRD"/>
</dbReference>
<keyword evidence="4" id="KW-0175">Coiled coil</keyword>
<evidence type="ECO:0000313" key="8">
    <source>
        <dbReference type="Proteomes" id="UP000177894"/>
    </source>
</evidence>
<proteinExistence type="inferred from homology"/>
<evidence type="ECO:0000259" key="5">
    <source>
        <dbReference type="Pfam" id="PF01420"/>
    </source>
</evidence>
<dbReference type="Proteomes" id="UP000192478">
    <property type="component" value="Chromosome"/>
</dbReference>